<accession>A0A2P6MLN8</accession>
<evidence type="ECO:0000256" key="1">
    <source>
        <dbReference type="SAM" id="SignalP"/>
    </source>
</evidence>
<feature type="signal peptide" evidence="1">
    <location>
        <begin position="1"/>
        <end position="24"/>
    </location>
</feature>
<keyword evidence="1" id="KW-0732">Signal</keyword>
<evidence type="ECO:0000313" key="2">
    <source>
        <dbReference type="EMBL" id="PRO67192.1"/>
    </source>
</evidence>
<reference evidence="2 3" key="1">
    <citation type="submission" date="2018-03" db="EMBL/GenBank/DDBJ databases">
        <title>Bacillus urumqiensis sp. nov., a moderately haloalkaliphilic bacterium isolated from a salt lake.</title>
        <authorList>
            <person name="Zhao B."/>
            <person name="Liao Z."/>
        </authorList>
    </citation>
    <scope>NUCLEOTIDE SEQUENCE [LARGE SCALE GENOMIC DNA]</scope>
    <source>
        <strain evidence="2 3">BZ-SZ-XJ18</strain>
    </source>
</reference>
<evidence type="ECO:0000313" key="3">
    <source>
        <dbReference type="Proteomes" id="UP000243650"/>
    </source>
</evidence>
<dbReference type="RefSeq" id="WP_105957576.1">
    <property type="nucleotide sequence ID" value="NZ_PVNS01000001.1"/>
</dbReference>
<protein>
    <recommendedName>
        <fullName evidence="4">Lipoprotein</fullName>
    </recommendedName>
</protein>
<dbReference type="PROSITE" id="PS51257">
    <property type="entry name" value="PROKAR_LIPOPROTEIN"/>
    <property type="match status" value="1"/>
</dbReference>
<dbReference type="AlphaFoldDB" id="A0A2P6MLN8"/>
<organism evidence="2 3">
    <name type="scientific">Alkalicoccus urumqiensis</name>
    <name type="common">Bacillus urumqiensis</name>
    <dbReference type="NCBI Taxonomy" id="1548213"/>
    <lineage>
        <taxon>Bacteria</taxon>
        <taxon>Bacillati</taxon>
        <taxon>Bacillota</taxon>
        <taxon>Bacilli</taxon>
        <taxon>Bacillales</taxon>
        <taxon>Bacillaceae</taxon>
        <taxon>Alkalicoccus</taxon>
    </lineage>
</organism>
<gene>
    <name evidence="2" type="ORF">C6I21_01125</name>
</gene>
<name>A0A2P6MLN8_ALKUR</name>
<sequence>MRKKNGLPLLAALGLSLFALTACSNQETLHFQGEGENWEVEYTANVTNETDQTIDYVIRYIGEGDVSEAVDYQIGETTVTNETLEDNRYVEHAGSGCQNCSVLQQEDTIDFSIQWEENNERFTLE</sequence>
<dbReference type="EMBL" id="PVNS01000001">
    <property type="protein sequence ID" value="PRO67192.1"/>
    <property type="molecule type" value="Genomic_DNA"/>
</dbReference>
<proteinExistence type="predicted"/>
<dbReference type="OrthoDB" id="2884500at2"/>
<dbReference type="Proteomes" id="UP000243650">
    <property type="component" value="Unassembled WGS sequence"/>
</dbReference>
<feature type="chain" id="PRO_5015154540" description="Lipoprotein" evidence="1">
    <location>
        <begin position="25"/>
        <end position="125"/>
    </location>
</feature>
<comment type="caution">
    <text evidence="2">The sequence shown here is derived from an EMBL/GenBank/DDBJ whole genome shotgun (WGS) entry which is preliminary data.</text>
</comment>
<keyword evidence="3" id="KW-1185">Reference proteome</keyword>
<evidence type="ECO:0008006" key="4">
    <source>
        <dbReference type="Google" id="ProtNLM"/>
    </source>
</evidence>